<dbReference type="RefSeq" id="WP_186988477.1">
    <property type="nucleotide sequence ID" value="NZ_CP052909.1"/>
</dbReference>
<gene>
    <name evidence="2" type="ORF">ALE3EI_2106</name>
</gene>
<evidence type="ECO:0000313" key="3">
    <source>
        <dbReference type="Proteomes" id="UP000515514"/>
    </source>
</evidence>
<sequence>MRKLILTALLLASGSMLFAQETQTENEKKETTVTKTTVKDSKGVDVQTKEVTKTETQDMALKNFDGTHNFDTQMLPTKVNTDVDFSNDGVTYRFAPRETSGYNLMTYAENDVMTPYATLRPSSQAGYYILTQDGVSSFGYFNQNGNFVVESYDPESDSIVTTLYTLDVKTKTTIKKNKM</sequence>
<evidence type="ECO:0000256" key="1">
    <source>
        <dbReference type="SAM" id="SignalP"/>
    </source>
</evidence>
<dbReference type="Proteomes" id="UP000515514">
    <property type="component" value="Chromosome"/>
</dbReference>
<organism evidence="2 3">
    <name type="scientific">Constantimarinum furrinae</name>
    <dbReference type="NCBI Taxonomy" id="2562285"/>
    <lineage>
        <taxon>Bacteria</taxon>
        <taxon>Pseudomonadati</taxon>
        <taxon>Bacteroidota</taxon>
        <taxon>Flavobacteriia</taxon>
        <taxon>Flavobacteriales</taxon>
        <taxon>Flavobacteriaceae</taxon>
        <taxon>Altibacter/Constantimarinum group</taxon>
        <taxon>Constantimarinum</taxon>
    </lineage>
</organism>
<feature type="signal peptide" evidence="1">
    <location>
        <begin position="1"/>
        <end position="19"/>
    </location>
</feature>
<keyword evidence="1" id="KW-0732">Signal</keyword>
<keyword evidence="3" id="KW-1185">Reference proteome</keyword>
<evidence type="ECO:0000313" key="2">
    <source>
        <dbReference type="EMBL" id="QNJ98653.1"/>
    </source>
</evidence>
<proteinExistence type="predicted"/>
<dbReference type="EMBL" id="CP052909">
    <property type="protein sequence ID" value="QNJ98653.1"/>
    <property type="molecule type" value="Genomic_DNA"/>
</dbReference>
<name>A0A7G8PWD7_9FLAO</name>
<reference evidence="2 3" key="1">
    <citation type="submission" date="2020-04" db="EMBL/GenBank/DDBJ databases">
        <title>Genome sequence of Altibacter aquimarinus strain ALE3EI.</title>
        <authorList>
            <person name="Oh H.-M."/>
            <person name="Jang D."/>
        </authorList>
    </citation>
    <scope>NUCLEOTIDE SEQUENCE [LARGE SCALE GENOMIC DNA]</scope>
    <source>
        <strain evidence="2 3">ALE3EI</strain>
    </source>
</reference>
<protein>
    <submittedName>
        <fullName evidence="2">Uncharacterized protein</fullName>
    </submittedName>
</protein>
<dbReference type="AlphaFoldDB" id="A0A7G8PWD7"/>
<feature type="chain" id="PRO_5028992965" evidence="1">
    <location>
        <begin position="20"/>
        <end position="179"/>
    </location>
</feature>
<accession>A0A7G8PWD7</accession>
<dbReference type="KEGG" id="alti:ALE3EI_2106"/>